<evidence type="ECO:0000256" key="7">
    <source>
        <dbReference type="SAM" id="Coils"/>
    </source>
</evidence>
<accession>A0ABQ8IRX9</accession>
<evidence type="ECO:0000313" key="9">
    <source>
        <dbReference type="EMBL" id="KAH9413065.1"/>
    </source>
</evidence>
<keyword evidence="7" id="KW-0175">Coiled coil</keyword>
<keyword evidence="3 6" id="KW-0863">Zinc-finger</keyword>
<comment type="subcellular location">
    <subcellularLocation>
        <location evidence="1">Nucleus</location>
    </subcellularLocation>
</comment>
<dbReference type="InterPro" id="IPR017907">
    <property type="entry name" value="Znf_RING_CS"/>
</dbReference>
<evidence type="ECO:0000256" key="5">
    <source>
        <dbReference type="ARBA" id="ARBA00023242"/>
    </source>
</evidence>
<dbReference type="GO" id="GO:0016301">
    <property type="term" value="F:kinase activity"/>
    <property type="evidence" value="ECO:0007669"/>
    <property type="project" value="UniProtKB-KW"/>
</dbReference>
<dbReference type="Proteomes" id="UP000887458">
    <property type="component" value="Unassembled WGS sequence"/>
</dbReference>
<dbReference type="Pfam" id="PF25811">
    <property type="entry name" value="CAK-anch_MAT1"/>
    <property type="match status" value="1"/>
</dbReference>
<evidence type="ECO:0000256" key="6">
    <source>
        <dbReference type="PROSITE-ProRule" id="PRU00175"/>
    </source>
</evidence>
<gene>
    <name evidence="9" type="primary">MNAT1</name>
    <name evidence="9" type="ORF">DERP_006750</name>
</gene>
<dbReference type="InterPro" id="IPR057657">
    <property type="entry name" value="MAT1_CAK-anch"/>
</dbReference>
<feature type="domain" description="RING-type" evidence="8">
    <location>
        <begin position="8"/>
        <end position="52"/>
    </location>
</feature>
<feature type="coiled-coil region" evidence="7">
    <location>
        <begin position="201"/>
        <end position="235"/>
    </location>
</feature>
<dbReference type="PANTHER" id="PTHR12683">
    <property type="entry name" value="CDK-ACTIVATING KINASE ASSEMBLY FACTOR MAT1"/>
    <property type="match status" value="1"/>
</dbReference>
<dbReference type="PROSITE" id="PS50089">
    <property type="entry name" value="ZF_RING_2"/>
    <property type="match status" value="1"/>
</dbReference>
<dbReference type="InterPro" id="IPR015877">
    <property type="entry name" value="MAT1_centre"/>
</dbReference>
<reference evidence="9 10" key="2">
    <citation type="journal article" date="2022" name="Mol. Biol. Evol.">
        <title>Comparative Genomics Reveals Insights into the Divergent Evolution of Astigmatic Mites and Household Pest Adaptations.</title>
        <authorList>
            <person name="Xiong Q."/>
            <person name="Wan A.T."/>
            <person name="Liu X."/>
            <person name="Fung C.S."/>
            <person name="Xiao X."/>
            <person name="Malainual N."/>
            <person name="Hou J."/>
            <person name="Wang L."/>
            <person name="Wang M."/>
            <person name="Yang K.Y."/>
            <person name="Cui Y."/>
            <person name="Leung E.L."/>
            <person name="Nong W."/>
            <person name="Shin S.K."/>
            <person name="Au S.W."/>
            <person name="Jeong K.Y."/>
            <person name="Chew F.T."/>
            <person name="Hui J.H."/>
            <person name="Leung T.F."/>
            <person name="Tungtrongchitr A."/>
            <person name="Zhong N."/>
            <person name="Liu Z."/>
            <person name="Tsui S.K."/>
        </authorList>
    </citation>
    <scope>NUCLEOTIDE SEQUENCE [LARGE SCALE GENOMIC DNA]</scope>
    <source>
        <strain evidence="9">Derp</strain>
    </source>
</reference>
<keyword evidence="2" id="KW-0479">Metal-binding</keyword>
<dbReference type="SMART" id="SM00184">
    <property type="entry name" value="RING"/>
    <property type="match status" value="1"/>
</dbReference>
<evidence type="ECO:0000256" key="1">
    <source>
        <dbReference type="ARBA" id="ARBA00004123"/>
    </source>
</evidence>
<evidence type="ECO:0000256" key="3">
    <source>
        <dbReference type="ARBA" id="ARBA00022771"/>
    </source>
</evidence>
<dbReference type="InterPro" id="IPR001841">
    <property type="entry name" value="Znf_RING"/>
</dbReference>
<reference evidence="9 10" key="1">
    <citation type="journal article" date="2018" name="J. Allergy Clin. Immunol.">
        <title>High-quality assembly of Dermatophagoides pteronyssinus genome and transcriptome reveals a wide range of novel allergens.</title>
        <authorList>
            <person name="Liu X.Y."/>
            <person name="Yang K.Y."/>
            <person name="Wang M.Q."/>
            <person name="Kwok J.S."/>
            <person name="Zeng X."/>
            <person name="Yang Z."/>
            <person name="Xiao X.J."/>
            <person name="Lau C.P."/>
            <person name="Li Y."/>
            <person name="Huang Z.M."/>
            <person name="Ba J.G."/>
            <person name="Yim A.K."/>
            <person name="Ouyang C.Y."/>
            <person name="Ngai S.M."/>
            <person name="Chan T.F."/>
            <person name="Leung E.L."/>
            <person name="Liu L."/>
            <person name="Liu Z.G."/>
            <person name="Tsui S.K."/>
        </authorList>
    </citation>
    <scope>NUCLEOTIDE SEQUENCE [LARGE SCALE GENOMIC DNA]</scope>
    <source>
        <strain evidence="9">Derp</strain>
    </source>
</reference>
<evidence type="ECO:0000256" key="4">
    <source>
        <dbReference type="ARBA" id="ARBA00022833"/>
    </source>
</evidence>
<protein>
    <submittedName>
        <fullName evidence="9">CDK-activating kinase assembly factor MAT1</fullName>
    </submittedName>
</protein>
<proteinExistence type="predicted"/>
<dbReference type="Pfam" id="PF06391">
    <property type="entry name" value="MAT1"/>
    <property type="match status" value="1"/>
</dbReference>
<dbReference type="Pfam" id="PF17121">
    <property type="entry name" value="zf-C3HC4_5"/>
    <property type="match status" value="1"/>
</dbReference>
<evidence type="ECO:0000256" key="2">
    <source>
        <dbReference type="ARBA" id="ARBA00022723"/>
    </source>
</evidence>
<evidence type="ECO:0000259" key="8">
    <source>
        <dbReference type="PROSITE" id="PS50089"/>
    </source>
</evidence>
<organism evidence="9 10">
    <name type="scientific">Dermatophagoides pteronyssinus</name>
    <name type="common">European house dust mite</name>
    <dbReference type="NCBI Taxonomy" id="6956"/>
    <lineage>
        <taxon>Eukaryota</taxon>
        <taxon>Metazoa</taxon>
        <taxon>Ecdysozoa</taxon>
        <taxon>Arthropoda</taxon>
        <taxon>Chelicerata</taxon>
        <taxon>Arachnida</taxon>
        <taxon>Acari</taxon>
        <taxon>Acariformes</taxon>
        <taxon>Sarcoptiformes</taxon>
        <taxon>Astigmata</taxon>
        <taxon>Psoroptidia</taxon>
        <taxon>Analgoidea</taxon>
        <taxon>Pyroglyphidae</taxon>
        <taxon>Dermatophagoidinae</taxon>
        <taxon>Dermatophagoides</taxon>
    </lineage>
</organism>
<keyword evidence="9" id="KW-0418">Kinase</keyword>
<dbReference type="EMBL" id="NJHN03000123">
    <property type="protein sequence ID" value="KAH9413065.1"/>
    <property type="molecule type" value="Genomic_DNA"/>
</dbReference>
<sequence>MMDKETRCPNCGTTKYANVNLRMMVNVCGHSLCESCVELLFVKGAAKCPTCQVLLKRVQFRIQLYDDETVEKDLEIRRRLLKDLSLKEDDFDSLKEYNDYLELFETFVYNLANDIDILETNRQIEQFKIDNADRLAKSRNKISKDMELIQQLLEEELTEQGNRSMMDMEDDTNLAAQKVAKYKENLLDALVQSDMPAELILKTHQKQAENELAAIDEMEQKRQQETLRVKRQQKVITSTGVRLGQNAKVLAKEFDDEIQGERFIYVPLKMPNVGPPCPTPRTIEQKQYQQHVRAAGPSELAGGFLSIYPCQRALQEAIMDLTFVPRIMESN</sequence>
<keyword evidence="4" id="KW-0862">Zinc</keyword>
<dbReference type="Gene3D" id="3.30.40.10">
    <property type="entry name" value="Zinc/RING finger domain, C3HC4 (zinc finger)"/>
    <property type="match status" value="1"/>
</dbReference>
<dbReference type="InterPro" id="IPR004575">
    <property type="entry name" value="MAT1/Tfb3"/>
</dbReference>
<comment type="caution">
    <text evidence="9">The sequence shown here is derived from an EMBL/GenBank/DDBJ whole genome shotgun (WGS) entry which is preliminary data.</text>
</comment>
<dbReference type="SUPFAM" id="SSF57850">
    <property type="entry name" value="RING/U-box"/>
    <property type="match status" value="1"/>
</dbReference>
<keyword evidence="9" id="KW-0808">Transferase</keyword>
<dbReference type="PROSITE" id="PS00518">
    <property type="entry name" value="ZF_RING_1"/>
    <property type="match status" value="1"/>
</dbReference>
<dbReference type="InterPro" id="IPR013083">
    <property type="entry name" value="Znf_RING/FYVE/PHD"/>
</dbReference>
<keyword evidence="5" id="KW-0539">Nucleus</keyword>
<dbReference type="PANTHER" id="PTHR12683:SF13">
    <property type="entry name" value="CDK-ACTIVATING KINASE ASSEMBLY FACTOR MAT1"/>
    <property type="match status" value="1"/>
</dbReference>
<name>A0ABQ8IRX9_DERPT</name>
<keyword evidence="10" id="KW-1185">Reference proteome</keyword>
<evidence type="ECO:0000313" key="10">
    <source>
        <dbReference type="Proteomes" id="UP000887458"/>
    </source>
</evidence>
<dbReference type="NCBIfam" id="TIGR00570">
    <property type="entry name" value="cdk7"/>
    <property type="match status" value="1"/>
</dbReference>